<reference evidence="3 4" key="1">
    <citation type="submission" date="2018-12" db="EMBL/GenBank/DDBJ databases">
        <authorList>
            <person name="Feng G."/>
            <person name="Zhu H."/>
        </authorList>
    </citation>
    <scope>NUCLEOTIDE SEQUENCE [LARGE SCALE GENOMIC DNA]</scope>
    <source>
        <strain evidence="3 4">KCTC 12533</strain>
    </source>
</reference>
<dbReference type="EMBL" id="RWIT01000003">
    <property type="protein sequence ID" value="RSK49387.1"/>
    <property type="molecule type" value="Genomic_DNA"/>
</dbReference>
<dbReference type="AlphaFoldDB" id="A0A3R9PZ53"/>
<evidence type="ECO:0000313" key="4">
    <source>
        <dbReference type="Proteomes" id="UP000273500"/>
    </source>
</evidence>
<evidence type="ECO:0000256" key="1">
    <source>
        <dbReference type="SAM" id="Coils"/>
    </source>
</evidence>
<protein>
    <submittedName>
        <fullName evidence="3">Uncharacterized protein</fullName>
    </submittedName>
</protein>
<evidence type="ECO:0000313" key="3">
    <source>
        <dbReference type="EMBL" id="RSK49387.1"/>
    </source>
</evidence>
<keyword evidence="2" id="KW-1133">Transmembrane helix</keyword>
<dbReference type="RefSeq" id="WP_125419243.1">
    <property type="nucleotide sequence ID" value="NZ_RWIT01000003.1"/>
</dbReference>
<feature type="transmembrane region" description="Helical" evidence="2">
    <location>
        <begin position="12"/>
        <end position="29"/>
    </location>
</feature>
<dbReference type="Proteomes" id="UP000273500">
    <property type="component" value="Unassembled WGS sequence"/>
</dbReference>
<name>A0A3R9PZ53_9BACT</name>
<sequence length="155" mass="17402">MSVDSPILDNWGVVTSGVGGGVAVLLYFVKNWRAVEELKVACQKQEQQQSALALKVDDYHVSAVAREAKLREEMKLQAEQVRNESLQQRAELRKEMTDLVLKLTDRLANIDKTMALVEERTKVLTEASKEQDSRNKWADRILARLDNTNGPHGGA</sequence>
<feature type="coiled-coil region" evidence="1">
    <location>
        <begin position="64"/>
        <end position="95"/>
    </location>
</feature>
<keyword evidence="4" id="KW-1185">Reference proteome</keyword>
<comment type="caution">
    <text evidence="3">The sequence shown here is derived from an EMBL/GenBank/DDBJ whole genome shotgun (WGS) entry which is preliminary data.</text>
</comment>
<accession>A0A3R9PZ53</accession>
<proteinExistence type="predicted"/>
<keyword evidence="1" id="KW-0175">Coiled coil</keyword>
<dbReference type="OrthoDB" id="882192at2"/>
<gene>
    <name evidence="3" type="ORF">EI291_07805</name>
</gene>
<keyword evidence="2" id="KW-0812">Transmembrane</keyword>
<keyword evidence="2" id="KW-0472">Membrane</keyword>
<evidence type="ECO:0000256" key="2">
    <source>
        <dbReference type="SAM" id="Phobius"/>
    </source>
</evidence>
<organism evidence="3 4">
    <name type="scientific">Hymenobacter rigui</name>
    <dbReference type="NCBI Taxonomy" id="334424"/>
    <lineage>
        <taxon>Bacteria</taxon>
        <taxon>Pseudomonadati</taxon>
        <taxon>Bacteroidota</taxon>
        <taxon>Cytophagia</taxon>
        <taxon>Cytophagales</taxon>
        <taxon>Hymenobacteraceae</taxon>
        <taxon>Hymenobacter</taxon>
    </lineage>
</organism>